<dbReference type="RefSeq" id="XP_028150039.1">
    <property type="nucleotide sequence ID" value="XM_028294238.1"/>
</dbReference>
<feature type="compositionally biased region" description="Low complexity" evidence="1">
    <location>
        <begin position="107"/>
        <end position="149"/>
    </location>
</feature>
<organism evidence="2">
    <name type="scientific">Diabrotica virgifera virgifera</name>
    <name type="common">western corn rootworm</name>
    <dbReference type="NCBI Taxonomy" id="50390"/>
    <lineage>
        <taxon>Eukaryota</taxon>
        <taxon>Metazoa</taxon>
        <taxon>Ecdysozoa</taxon>
        <taxon>Arthropoda</taxon>
        <taxon>Hexapoda</taxon>
        <taxon>Insecta</taxon>
        <taxon>Pterygota</taxon>
        <taxon>Neoptera</taxon>
        <taxon>Endopterygota</taxon>
        <taxon>Coleoptera</taxon>
        <taxon>Polyphaga</taxon>
        <taxon>Cucujiformia</taxon>
        <taxon>Chrysomeloidea</taxon>
        <taxon>Chrysomelidae</taxon>
        <taxon>Galerucinae</taxon>
        <taxon>Diabroticina</taxon>
        <taxon>Diabroticites</taxon>
        <taxon>Diabrotica</taxon>
    </lineage>
</organism>
<sequence length="149" mass="16276">MTVDFKNKENQKSPTINESENHNIPIVNGSVTNKLQCTTVINESSKIASPLAEKQYGQYFYMALDFENKENQKSPTIDETTGTEDEIGPTFTNNDVTISRERERDSSSSSSSISTSSSSIPVFDNTSASNSCSSSSDDFSKQTTTSIST</sequence>
<gene>
    <name evidence="2 3" type="primary">LOC114343417</name>
</gene>
<feature type="compositionally biased region" description="Basic and acidic residues" evidence="1">
    <location>
        <begin position="1"/>
        <end position="11"/>
    </location>
</feature>
<dbReference type="AlphaFoldDB" id="A0A6P7GK60"/>
<protein>
    <submittedName>
        <fullName evidence="2 3">Cell wall integrity and stress response component 1-like</fullName>
    </submittedName>
</protein>
<name>A0A6P7GK60_DIAVI</name>
<feature type="region of interest" description="Disordered" evidence="1">
    <location>
        <begin position="70"/>
        <end position="149"/>
    </location>
</feature>
<proteinExistence type="predicted"/>
<evidence type="ECO:0000256" key="1">
    <source>
        <dbReference type="SAM" id="MobiDB-lite"/>
    </source>
</evidence>
<accession>A0A6P7GK60</accession>
<evidence type="ECO:0000313" key="3">
    <source>
        <dbReference type="RefSeq" id="XP_028150041.1"/>
    </source>
</evidence>
<reference evidence="2 3" key="1">
    <citation type="submission" date="2025-04" db="UniProtKB">
        <authorList>
            <consortium name="RefSeq"/>
        </authorList>
    </citation>
    <scope>IDENTIFICATION</scope>
    <source>
        <tissue evidence="2 3">Whole insect</tissue>
    </source>
</reference>
<evidence type="ECO:0000313" key="2">
    <source>
        <dbReference type="RefSeq" id="XP_028150039.1"/>
    </source>
</evidence>
<dbReference type="RefSeq" id="XP_028150041.1">
    <property type="nucleotide sequence ID" value="XM_028294240.1"/>
</dbReference>
<feature type="region of interest" description="Disordered" evidence="1">
    <location>
        <begin position="1"/>
        <end position="23"/>
    </location>
</feature>